<dbReference type="PANTHER" id="PTHR35726:SF4">
    <property type="entry name" value="GLUTAMIC ACID-RICH PROTEIN-LIKE"/>
    <property type="match status" value="1"/>
</dbReference>
<reference evidence="2" key="1">
    <citation type="journal article" date="2013" name="J. Plant Res.">
        <title>Effect of fungi and light on seed germination of three Opuntia species from semiarid lands of central Mexico.</title>
        <authorList>
            <person name="Delgado-Sanchez P."/>
            <person name="Jimenez-Bremont J.F."/>
            <person name="Guerrero-Gonzalez Mde L."/>
            <person name="Flores J."/>
        </authorList>
    </citation>
    <scope>NUCLEOTIDE SEQUENCE</scope>
    <source>
        <tissue evidence="2">Cladode</tissue>
    </source>
</reference>
<dbReference type="PANTHER" id="PTHR35726">
    <property type="entry name" value="GLUTAMIC ACID-RICH PROTEIN-LIKE"/>
    <property type="match status" value="1"/>
</dbReference>
<dbReference type="EMBL" id="GISG01108584">
    <property type="protein sequence ID" value="MBA4638189.1"/>
    <property type="molecule type" value="Transcribed_RNA"/>
</dbReference>
<feature type="compositionally biased region" description="Basic and acidic residues" evidence="1">
    <location>
        <begin position="142"/>
        <end position="151"/>
    </location>
</feature>
<accession>A0A7C9DJ24</accession>
<dbReference type="AlphaFoldDB" id="A0A7C9DJ24"/>
<feature type="region of interest" description="Disordered" evidence="1">
    <location>
        <begin position="63"/>
        <end position="188"/>
    </location>
</feature>
<evidence type="ECO:0000313" key="2">
    <source>
        <dbReference type="EMBL" id="MBA4638189.1"/>
    </source>
</evidence>
<feature type="compositionally biased region" description="Basic and acidic residues" evidence="1">
    <location>
        <begin position="116"/>
        <end position="133"/>
    </location>
</feature>
<feature type="compositionally biased region" description="Acidic residues" evidence="1">
    <location>
        <begin position="66"/>
        <end position="76"/>
    </location>
</feature>
<evidence type="ECO:0000256" key="1">
    <source>
        <dbReference type="SAM" id="MobiDB-lite"/>
    </source>
</evidence>
<sequence length="197" mass="22160">MGHEDSPPKLLETPLMDGEMNKKVVDLSPFFLFEAVGDSEGDFDHQSMMMKMMMVGRLGDVHNHDDVDEDEDDDAESCSNDVWDRDTSHANGIGVHRGTNHGNQHHYDDDDDDDIDGHKVMKGESSKGYHDGDDGNAWNESSRYDHDHDHNNNNNNKSTSEVMSTANSHASRNSSCEGKQMSEKERSRLFWEACLAS</sequence>
<name>A0A7C9DJ24_OPUST</name>
<organism evidence="2">
    <name type="scientific">Opuntia streptacantha</name>
    <name type="common">Prickly pear cactus</name>
    <name type="synonym">Opuntia cardona</name>
    <dbReference type="NCBI Taxonomy" id="393608"/>
    <lineage>
        <taxon>Eukaryota</taxon>
        <taxon>Viridiplantae</taxon>
        <taxon>Streptophyta</taxon>
        <taxon>Embryophyta</taxon>
        <taxon>Tracheophyta</taxon>
        <taxon>Spermatophyta</taxon>
        <taxon>Magnoliopsida</taxon>
        <taxon>eudicotyledons</taxon>
        <taxon>Gunneridae</taxon>
        <taxon>Pentapetalae</taxon>
        <taxon>Caryophyllales</taxon>
        <taxon>Cactineae</taxon>
        <taxon>Cactaceae</taxon>
        <taxon>Opuntioideae</taxon>
        <taxon>Opuntia</taxon>
    </lineage>
</organism>
<feature type="compositionally biased region" description="Polar residues" evidence="1">
    <location>
        <begin position="157"/>
        <end position="177"/>
    </location>
</feature>
<proteinExistence type="predicted"/>
<reference evidence="2" key="2">
    <citation type="submission" date="2020-07" db="EMBL/GenBank/DDBJ databases">
        <authorList>
            <person name="Vera ALvarez R."/>
            <person name="Arias-Moreno D.M."/>
            <person name="Jimenez-Jacinto V."/>
            <person name="Jimenez-Bremont J.F."/>
            <person name="Swaminathan K."/>
            <person name="Moose S.P."/>
            <person name="Guerrero-Gonzalez M.L."/>
            <person name="Marino-Ramirez L."/>
            <person name="Landsman D."/>
            <person name="Rodriguez-Kessler M."/>
            <person name="Delgado-Sanchez P."/>
        </authorList>
    </citation>
    <scope>NUCLEOTIDE SEQUENCE</scope>
    <source>
        <tissue evidence="2">Cladode</tissue>
    </source>
</reference>
<protein>
    <submittedName>
        <fullName evidence="2">Uncharacterized protein</fullName>
    </submittedName>
</protein>